<protein>
    <submittedName>
        <fullName evidence="1">Uncharacterized protein</fullName>
    </submittedName>
</protein>
<comment type="caution">
    <text evidence="1">The sequence shown here is derived from an EMBL/GenBank/DDBJ whole genome shotgun (WGS) entry which is preliminary data.</text>
</comment>
<gene>
    <name evidence="1" type="ORF">SK803_38975</name>
</gene>
<dbReference type="RefSeq" id="WP_319971224.1">
    <property type="nucleotide sequence ID" value="NZ_JAXAVW010000042.1"/>
</dbReference>
<name>A0ABU4TDF2_9PSEU</name>
<organism evidence="1 2">
    <name type="scientific">Lentzea miocenica</name>
    <dbReference type="NCBI Taxonomy" id="3095431"/>
    <lineage>
        <taxon>Bacteria</taxon>
        <taxon>Bacillati</taxon>
        <taxon>Actinomycetota</taxon>
        <taxon>Actinomycetes</taxon>
        <taxon>Pseudonocardiales</taxon>
        <taxon>Pseudonocardiaceae</taxon>
        <taxon>Lentzea</taxon>
    </lineage>
</organism>
<dbReference type="Proteomes" id="UP001285521">
    <property type="component" value="Unassembled WGS sequence"/>
</dbReference>
<evidence type="ECO:0000313" key="1">
    <source>
        <dbReference type="EMBL" id="MDX8036215.1"/>
    </source>
</evidence>
<accession>A0ABU4TDF2</accession>
<reference evidence="1 2" key="1">
    <citation type="submission" date="2023-11" db="EMBL/GenBank/DDBJ databases">
        <title>Lentzea sokolovensis, sp. nov., Lentzea kristufkii, sp. nov., and Lentzea miocenensis, sp. nov., rare actinobacteria from Sokolov Coal Basin, Miocene lacustrine sediment, Czech Republic.</title>
        <authorList>
            <person name="Lara A."/>
            <person name="Kotroba L."/>
            <person name="Nouioui I."/>
            <person name="Neumann-Schaal M."/>
            <person name="Mast Y."/>
            <person name="Chronakova A."/>
        </authorList>
    </citation>
    <scope>NUCLEOTIDE SEQUENCE [LARGE SCALE GENOMIC DNA]</scope>
    <source>
        <strain evidence="1 2">BCCO 10_0856</strain>
    </source>
</reference>
<keyword evidence="2" id="KW-1185">Reference proteome</keyword>
<evidence type="ECO:0000313" key="2">
    <source>
        <dbReference type="Proteomes" id="UP001285521"/>
    </source>
</evidence>
<proteinExistence type="predicted"/>
<sequence>MRSYPGVPWAASDVTGGPVDELFAALRRKVRRLRIEHLAVPNPNDDDNVWVITRARDGAEIQIDTFPSGRLPFRVEADDEPPVDHQQVAEAVAHVERWLRTGPASREEWLKDCVRRLAMPADVQRAWLESIGTAPSADELALEFDDARQGPLTISAEAEVALARLDRLLDAMSGPSPVWHVDALVDASQWAEVRALAQGALPLLESGIAAKHP</sequence>
<dbReference type="EMBL" id="JAXAVW010000042">
    <property type="protein sequence ID" value="MDX8036215.1"/>
    <property type="molecule type" value="Genomic_DNA"/>
</dbReference>